<keyword evidence="2" id="KW-0808">Transferase</keyword>
<dbReference type="Pfam" id="PF04672">
    <property type="entry name" value="Methyltransf_19"/>
    <property type="match status" value="1"/>
</dbReference>
<dbReference type="RefSeq" id="WP_220169693.1">
    <property type="nucleotide sequence ID" value="NZ_JAIBOA010000023.1"/>
</dbReference>
<dbReference type="Proteomes" id="UP000774570">
    <property type="component" value="Unassembled WGS sequence"/>
</dbReference>
<proteinExistence type="predicted"/>
<keyword evidence="2" id="KW-0489">Methyltransferase</keyword>
<dbReference type="Gene3D" id="3.40.50.150">
    <property type="entry name" value="Vaccinia Virus protein VP39"/>
    <property type="match status" value="1"/>
</dbReference>
<evidence type="ECO:0000256" key="1">
    <source>
        <dbReference type="SAM" id="MobiDB-lite"/>
    </source>
</evidence>
<feature type="compositionally biased region" description="Basic and acidic residues" evidence="1">
    <location>
        <begin position="85"/>
        <end position="96"/>
    </location>
</feature>
<gene>
    <name evidence="2" type="ORF">K1Y72_28840</name>
</gene>
<organism evidence="2 3">
    <name type="scientific">Actinomadura parmotrematis</name>
    <dbReference type="NCBI Taxonomy" id="2864039"/>
    <lineage>
        <taxon>Bacteria</taxon>
        <taxon>Bacillati</taxon>
        <taxon>Actinomycetota</taxon>
        <taxon>Actinomycetes</taxon>
        <taxon>Streptosporangiales</taxon>
        <taxon>Thermomonosporaceae</taxon>
        <taxon>Actinomadura</taxon>
    </lineage>
</organism>
<reference evidence="2 3" key="1">
    <citation type="submission" date="2021-07" db="EMBL/GenBank/DDBJ databases">
        <title>Actinomadura sp. PM05-2 isolated from lichen.</title>
        <authorList>
            <person name="Somphong A."/>
            <person name="Phongsopitanun W."/>
            <person name="Tanasupawat S."/>
            <person name="Peongsungnone V."/>
        </authorList>
    </citation>
    <scope>NUCLEOTIDE SEQUENCE [LARGE SCALE GENOMIC DNA]</scope>
    <source>
        <strain evidence="2 3">PM05-2</strain>
    </source>
</reference>
<evidence type="ECO:0000313" key="2">
    <source>
        <dbReference type="EMBL" id="MBW8486406.1"/>
    </source>
</evidence>
<dbReference type="GO" id="GO:0008168">
    <property type="term" value="F:methyltransferase activity"/>
    <property type="evidence" value="ECO:0007669"/>
    <property type="project" value="UniProtKB-KW"/>
</dbReference>
<feature type="region of interest" description="Disordered" evidence="1">
    <location>
        <begin position="75"/>
        <end position="96"/>
    </location>
</feature>
<evidence type="ECO:0000313" key="3">
    <source>
        <dbReference type="Proteomes" id="UP000774570"/>
    </source>
</evidence>
<name>A0ABS7G1H1_9ACTN</name>
<sequence>MEEVRTPRDIDLAAPNVARMYDYYLGGKDDFEVDRRAARPRQRPPGRAGRDPGRAGLHLDNDPAVVAHGRAPIGAGGGHYLCGVGRKDPTAAEGLR</sequence>
<keyword evidence="3" id="KW-1185">Reference proteome</keyword>
<feature type="region of interest" description="Disordered" evidence="1">
    <location>
        <begin position="32"/>
        <end position="62"/>
    </location>
</feature>
<dbReference type="InterPro" id="IPR006764">
    <property type="entry name" value="SAM_dep_MeTrfase_SAV2177_type"/>
</dbReference>
<dbReference type="GO" id="GO:0032259">
    <property type="term" value="P:methylation"/>
    <property type="evidence" value="ECO:0007669"/>
    <property type="project" value="UniProtKB-KW"/>
</dbReference>
<protein>
    <submittedName>
        <fullName evidence="2">SAM-dependent methyltransferase</fullName>
    </submittedName>
</protein>
<dbReference type="InterPro" id="IPR029063">
    <property type="entry name" value="SAM-dependent_MTases_sf"/>
</dbReference>
<dbReference type="EMBL" id="JAIBOA010000023">
    <property type="protein sequence ID" value="MBW8486406.1"/>
    <property type="molecule type" value="Genomic_DNA"/>
</dbReference>
<comment type="caution">
    <text evidence="2">The sequence shown here is derived from an EMBL/GenBank/DDBJ whole genome shotgun (WGS) entry which is preliminary data.</text>
</comment>
<feature type="compositionally biased region" description="Basic and acidic residues" evidence="1">
    <location>
        <begin position="48"/>
        <end position="61"/>
    </location>
</feature>
<accession>A0ABS7G1H1</accession>